<gene>
    <name evidence="3" type="ORF">GCM10010420_14910</name>
</gene>
<feature type="compositionally biased region" description="Basic and acidic residues" evidence="1">
    <location>
        <begin position="40"/>
        <end position="59"/>
    </location>
</feature>
<dbReference type="Proteomes" id="UP001500058">
    <property type="component" value="Unassembled WGS sequence"/>
</dbReference>
<accession>A0ABP5V271</accession>
<sequence>MREYPLGRSPAQEGHHRERIGGSSRLTGLRRAPGGRNAHRREEEAVPGDRSRGRPPRYRDLFRTDEIRQVGVHPLGRRLYETMLYWETADRDPSPDDSVLEWTVLWKPLPKVVFSTTPSAVQGHARQASGGLAEEVERWRAEPGEGDIAVGGATLAAEAVASDLIDEYRTMVHPVLVGGGIPFFARRESRMALELVETRTFGSGVVHLRHRVASRDRHRLPEGARAQPGERGRPGRLRRRDHKANRAAWNRVHSRRARQRWLGCWASKTSPCSRTAGCHRLHRRYERRAVHFLALTSIVCTLICYRRLTK</sequence>
<feature type="region of interest" description="Disordered" evidence="1">
    <location>
        <begin position="216"/>
        <end position="243"/>
    </location>
</feature>
<evidence type="ECO:0000259" key="2">
    <source>
        <dbReference type="Pfam" id="PF01872"/>
    </source>
</evidence>
<reference evidence="4" key="1">
    <citation type="journal article" date="2019" name="Int. J. Syst. Evol. Microbiol.">
        <title>The Global Catalogue of Microorganisms (GCM) 10K type strain sequencing project: providing services to taxonomists for standard genome sequencing and annotation.</title>
        <authorList>
            <consortium name="The Broad Institute Genomics Platform"/>
            <consortium name="The Broad Institute Genome Sequencing Center for Infectious Disease"/>
            <person name="Wu L."/>
            <person name="Ma J."/>
        </authorList>
    </citation>
    <scope>NUCLEOTIDE SEQUENCE [LARGE SCALE GENOMIC DNA]</scope>
    <source>
        <strain evidence="4">JCM 6921</strain>
    </source>
</reference>
<dbReference type="SUPFAM" id="SSF53597">
    <property type="entry name" value="Dihydrofolate reductase-like"/>
    <property type="match status" value="1"/>
</dbReference>
<comment type="caution">
    <text evidence="3">The sequence shown here is derived from an EMBL/GenBank/DDBJ whole genome shotgun (WGS) entry which is preliminary data.</text>
</comment>
<feature type="compositionally biased region" description="Basic residues" evidence="1">
    <location>
        <begin position="234"/>
        <end position="243"/>
    </location>
</feature>
<dbReference type="PANTHER" id="PTHR38011">
    <property type="entry name" value="DIHYDROFOLATE REDUCTASE FAMILY PROTEIN (AFU_ORTHOLOGUE AFUA_8G06820)"/>
    <property type="match status" value="1"/>
</dbReference>
<dbReference type="InterPro" id="IPR002734">
    <property type="entry name" value="RibDG_C"/>
</dbReference>
<name>A0ABP5V271_9ACTN</name>
<dbReference type="EMBL" id="BAAATJ010000004">
    <property type="protein sequence ID" value="GAA2391679.1"/>
    <property type="molecule type" value="Genomic_DNA"/>
</dbReference>
<proteinExistence type="predicted"/>
<feature type="domain" description="Bacterial bifunctional deaminase-reductase C-terminal" evidence="2">
    <location>
        <begin position="134"/>
        <end position="206"/>
    </location>
</feature>
<dbReference type="PANTHER" id="PTHR38011:SF11">
    <property type="entry name" value="2,5-DIAMINO-6-RIBOSYLAMINO-4(3H)-PYRIMIDINONE 5'-PHOSPHATE REDUCTASE"/>
    <property type="match status" value="1"/>
</dbReference>
<dbReference type="Gene3D" id="3.40.430.10">
    <property type="entry name" value="Dihydrofolate Reductase, subunit A"/>
    <property type="match status" value="1"/>
</dbReference>
<dbReference type="Pfam" id="PF01872">
    <property type="entry name" value="RibD_C"/>
    <property type="match status" value="1"/>
</dbReference>
<evidence type="ECO:0000313" key="3">
    <source>
        <dbReference type="EMBL" id="GAA2391679.1"/>
    </source>
</evidence>
<organism evidence="3 4">
    <name type="scientific">Streptomyces glaucosporus</name>
    <dbReference type="NCBI Taxonomy" id="284044"/>
    <lineage>
        <taxon>Bacteria</taxon>
        <taxon>Bacillati</taxon>
        <taxon>Actinomycetota</taxon>
        <taxon>Actinomycetes</taxon>
        <taxon>Kitasatosporales</taxon>
        <taxon>Streptomycetaceae</taxon>
        <taxon>Streptomyces</taxon>
    </lineage>
</organism>
<feature type="compositionally biased region" description="Basic and acidic residues" evidence="1">
    <location>
        <begin position="216"/>
        <end position="233"/>
    </location>
</feature>
<keyword evidence="4" id="KW-1185">Reference proteome</keyword>
<evidence type="ECO:0000256" key="1">
    <source>
        <dbReference type="SAM" id="MobiDB-lite"/>
    </source>
</evidence>
<evidence type="ECO:0000313" key="4">
    <source>
        <dbReference type="Proteomes" id="UP001500058"/>
    </source>
</evidence>
<dbReference type="InterPro" id="IPR050765">
    <property type="entry name" value="Riboflavin_Biosynth_HTPR"/>
</dbReference>
<feature type="region of interest" description="Disordered" evidence="1">
    <location>
        <begin position="1"/>
        <end position="59"/>
    </location>
</feature>
<protein>
    <recommendedName>
        <fullName evidence="2">Bacterial bifunctional deaminase-reductase C-terminal domain-containing protein</fullName>
    </recommendedName>
</protein>
<dbReference type="InterPro" id="IPR024072">
    <property type="entry name" value="DHFR-like_dom_sf"/>
</dbReference>